<proteinExistence type="predicted"/>
<sequence length="299" mass="30893">MATVVLACGVLPPSLQDAVHDTVPDPVTLSGVPGRKELKLLDELAATYLPADSTPSLDEIAAQPDVPHQASPVSAPQEPDEPVRVVVVGSDAALAAVVTRLMRIDALWISVGFVPTDATSSIATVWGLDAGQLPGAAALDTALTGAAQPTALIRDDTGTVTLGCAEIFHAGSTMVGEVIVDSETLFLNDSSVRWNGRPGPYGARFVPTTGAPGLAATPLTTPSTQDSVAAQHPPKKRLFGLLGGTAQPGGVDPDTVLTGRALQAGGEKLTVVRDGVAHPRPVSSVTFYRHLRDGQFVRR</sequence>
<accession>A0A0X2NPN0</accession>
<evidence type="ECO:0000313" key="2">
    <source>
        <dbReference type="Proteomes" id="UP000182498"/>
    </source>
</evidence>
<dbReference type="OrthoDB" id="5189801at2"/>
<gene>
    <name evidence="1" type="ORF">CVAR292_02095</name>
</gene>
<organism evidence="1 2">
    <name type="scientific">Corynebacterium variabile</name>
    <dbReference type="NCBI Taxonomy" id="1727"/>
    <lineage>
        <taxon>Bacteria</taxon>
        <taxon>Bacillati</taxon>
        <taxon>Actinomycetota</taxon>
        <taxon>Actinomycetes</taxon>
        <taxon>Mycobacteriales</taxon>
        <taxon>Corynebacteriaceae</taxon>
        <taxon>Corynebacterium</taxon>
    </lineage>
</organism>
<dbReference type="Proteomes" id="UP000182498">
    <property type="component" value="Unassembled WGS sequence"/>
</dbReference>
<dbReference type="AlphaFoldDB" id="A0A0X2NPN0"/>
<reference evidence="2" key="1">
    <citation type="submission" date="2015-11" db="EMBL/GenBank/DDBJ databases">
        <authorList>
            <person name="Dugat-Bony E."/>
        </authorList>
    </citation>
    <scope>NUCLEOTIDE SEQUENCE [LARGE SCALE GENOMIC DNA]</scope>
    <source>
        <strain evidence="2">Mu292</strain>
    </source>
</reference>
<protein>
    <submittedName>
        <fullName evidence="1">Uncharacterized protein</fullName>
    </submittedName>
</protein>
<name>A0A0X2NPN0_9CORY</name>
<dbReference type="GeneID" id="82886850"/>
<evidence type="ECO:0000313" key="1">
    <source>
        <dbReference type="EMBL" id="CUU66748.1"/>
    </source>
</evidence>
<dbReference type="EMBL" id="FAUH01000014">
    <property type="protein sequence ID" value="CUU66748.1"/>
    <property type="molecule type" value="Genomic_DNA"/>
</dbReference>
<dbReference type="RefSeq" id="WP_073884406.1">
    <property type="nucleotide sequence ID" value="NZ_BJNT01000005.1"/>
</dbReference>
<keyword evidence="2" id="KW-1185">Reference proteome</keyword>